<protein>
    <recommendedName>
        <fullName evidence="8">Peptidase</fullName>
    </recommendedName>
</protein>
<feature type="domain" description="Gram-positive pilin subunit D1 N-terminal" evidence="4">
    <location>
        <begin position="32"/>
        <end position="212"/>
    </location>
</feature>
<keyword evidence="2" id="KW-1133">Transmembrane helix</keyword>
<organism evidence="6 7">
    <name type="scientific">Enterococcus thailandicus</name>
    <dbReference type="NCBI Taxonomy" id="417368"/>
    <lineage>
        <taxon>Bacteria</taxon>
        <taxon>Bacillati</taxon>
        <taxon>Bacillota</taxon>
        <taxon>Bacilli</taxon>
        <taxon>Lactobacillales</taxon>
        <taxon>Enterococcaceae</taxon>
        <taxon>Enterococcus</taxon>
    </lineage>
</organism>
<name>A0A179ER02_ENTTH</name>
<dbReference type="Proteomes" id="UP000078516">
    <property type="component" value="Unassembled WGS sequence"/>
</dbReference>
<feature type="region of interest" description="Disordered" evidence="1">
    <location>
        <begin position="355"/>
        <end position="395"/>
    </location>
</feature>
<evidence type="ECO:0000256" key="3">
    <source>
        <dbReference type="SAM" id="SignalP"/>
    </source>
</evidence>
<evidence type="ECO:0000259" key="4">
    <source>
        <dbReference type="Pfam" id="PF16555"/>
    </source>
</evidence>
<evidence type="ECO:0000313" key="7">
    <source>
        <dbReference type="Proteomes" id="UP000078516"/>
    </source>
</evidence>
<accession>A0A179ER02</accession>
<gene>
    <name evidence="6" type="ORF">A6E74_05910</name>
</gene>
<dbReference type="EMBL" id="LWMN01000012">
    <property type="protein sequence ID" value="OAQ55594.1"/>
    <property type="molecule type" value="Genomic_DNA"/>
</dbReference>
<comment type="caution">
    <text evidence="6">The sequence shown here is derived from an EMBL/GenBank/DDBJ whole genome shotgun (WGS) entry which is preliminary data.</text>
</comment>
<dbReference type="InterPro" id="IPR041033">
    <property type="entry name" value="SpaA_PFL_dom_1"/>
</dbReference>
<dbReference type="InterPro" id="IPR013783">
    <property type="entry name" value="Ig-like_fold"/>
</dbReference>
<dbReference type="Gene3D" id="2.60.40.10">
    <property type="entry name" value="Immunoglobulins"/>
    <property type="match status" value="2"/>
</dbReference>
<reference evidence="6 7" key="1">
    <citation type="submission" date="2016-04" db="EMBL/GenBank/DDBJ databases">
        <title>Draft genome of an Enterococcus thailandicus strain isolated from bovine feces.</title>
        <authorList>
            <person name="Beukers A.G."/>
            <person name="Zaheer R."/>
            <person name="Goji N."/>
            <person name="Cook S.R."/>
            <person name="Amoako K."/>
            <person name="Chaves A.V."/>
            <person name="Ward M.P."/>
            <person name="Mcallister T.A."/>
        </authorList>
    </citation>
    <scope>NUCLEOTIDE SEQUENCE [LARGE SCALE GENOMIC DNA]</scope>
    <source>
        <strain evidence="6 7">F0711D 46</strain>
    </source>
</reference>
<dbReference type="Pfam" id="PF16555">
    <property type="entry name" value="GramPos_pilinD1"/>
    <property type="match status" value="1"/>
</dbReference>
<evidence type="ECO:0000256" key="2">
    <source>
        <dbReference type="SAM" id="Phobius"/>
    </source>
</evidence>
<evidence type="ECO:0000313" key="6">
    <source>
        <dbReference type="EMBL" id="OAQ55594.1"/>
    </source>
</evidence>
<dbReference type="AlphaFoldDB" id="A0A179ER02"/>
<sequence>MSRKLLNLAGVILTTLSFLFIPMTIVQAQTNDEVEIILHKRIIRDVDYSQENFEMYENDGKEIDKKTTDVDVITQTTPLNGAKFQVYDLTEYYGKANNGTAKQFVQTMAGYSFQQIDTLIEKEAIPLVGTIQTQDEGEKNGKYGGGIGRIRLPRKSNAQDAVYLFVEQETDTGSGTNLSKDTLTTPLAVVLPIMDPMDTAKELQEIHLYPKNIGYLRDPYFFKYGRTKGTNGEGTPLAGAKFVLYKLEDGEKLYLTADSTKSFNSKWEKAKNNEPLTDENIRKYQSKDNGLVDTDGLLLAPNTYYFEEVQSVEGYEINEESKKIEVKIPASWVDDEGNETFVTVAGQKMLELHSGKVPEEAKESATPRVYNERQKTPTKDSEEPTNIGNKPPFSKFPQTGAVKTGAFLLGVMILVGVGYYLRRQKTTKKGS</sequence>
<feature type="transmembrane region" description="Helical" evidence="2">
    <location>
        <begin position="400"/>
        <end position="421"/>
    </location>
</feature>
<keyword evidence="7" id="KW-1185">Reference proteome</keyword>
<feature type="chain" id="PRO_5008100868" description="Peptidase" evidence="3">
    <location>
        <begin position="29"/>
        <end position="431"/>
    </location>
</feature>
<dbReference type="InterPro" id="IPR032364">
    <property type="entry name" value="GramPos_pilinD1_N"/>
</dbReference>
<evidence type="ECO:0000259" key="5">
    <source>
        <dbReference type="Pfam" id="PF17802"/>
    </source>
</evidence>
<keyword evidence="2" id="KW-0472">Membrane</keyword>
<dbReference type="RefSeq" id="WP_067483163.1">
    <property type="nucleotide sequence ID" value="NZ_LWMN01000012.1"/>
</dbReference>
<feature type="compositionally biased region" description="Basic and acidic residues" evidence="1">
    <location>
        <begin position="355"/>
        <end position="382"/>
    </location>
</feature>
<dbReference type="Pfam" id="PF17802">
    <property type="entry name" value="SpaA"/>
    <property type="match status" value="1"/>
</dbReference>
<feature type="domain" description="SpaA-like prealbumin fold" evidence="5">
    <location>
        <begin position="232"/>
        <end position="327"/>
    </location>
</feature>
<evidence type="ECO:0008006" key="8">
    <source>
        <dbReference type="Google" id="ProtNLM"/>
    </source>
</evidence>
<evidence type="ECO:0000256" key="1">
    <source>
        <dbReference type="SAM" id="MobiDB-lite"/>
    </source>
</evidence>
<keyword evidence="2" id="KW-0812">Transmembrane</keyword>
<feature type="signal peptide" evidence="3">
    <location>
        <begin position="1"/>
        <end position="28"/>
    </location>
</feature>
<proteinExistence type="predicted"/>
<keyword evidence="3" id="KW-0732">Signal</keyword>